<name>A0ABT3XY44_9FLAO</name>
<comment type="caution">
    <text evidence="1">The sequence shown here is derived from an EMBL/GenBank/DDBJ whole genome shotgun (WGS) entry which is preliminary data.</text>
</comment>
<dbReference type="EMBL" id="JAOVZV010000001">
    <property type="protein sequence ID" value="MCX8530764.1"/>
    <property type="molecule type" value="Genomic_DNA"/>
</dbReference>
<gene>
    <name evidence="1" type="ORF">OEA66_00175</name>
</gene>
<protein>
    <submittedName>
        <fullName evidence="1">Uncharacterized protein</fullName>
    </submittedName>
</protein>
<proteinExistence type="predicted"/>
<evidence type="ECO:0000313" key="2">
    <source>
        <dbReference type="Proteomes" id="UP001070176"/>
    </source>
</evidence>
<evidence type="ECO:0000313" key="1">
    <source>
        <dbReference type="EMBL" id="MCX8530764.1"/>
    </source>
</evidence>
<accession>A0ABT3XY44</accession>
<keyword evidence="2" id="KW-1185">Reference proteome</keyword>
<reference evidence="1" key="1">
    <citation type="submission" date="2022-10" db="EMBL/GenBank/DDBJ databases">
        <title>Chryseobacterium sp. nov., a novel bacterial species.</title>
        <authorList>
            <person name="Cao Y."/>
        </authorList>
    </citation>
    <scope>NUCLEOTIDE SEQUENCE</scope>
    <source>
        <strain evidence="1">KC 927</strain>
    </source>
</reference>
<organism evidence="1 2">
    <name type="scientific">Chryseobacterium luquanense</name>
    <dbReference type="NCBI Taxonomy" id="2983766"/>
    <lineage>
        <taxon>Bacteria</taxon>
        <taxon>Pseudomonadati</taxon>
        <taxon>Bacteroidota</taxon>
        <taxon>Flavobacteriia</taxon>
        <taxon>Flavobacteriales</taxon>
        <taxon>Weeksellaceae</taxon>
        <taxon>Chryseobacterium group</taxon>
        <taxon>Chryseobacterium</taxon>
    </lineage>
</organism>
<dbReference type="RefSeq" id="WP_267279448.1">
    <property type="nucleotide sequence ID" value="NZ_JAOVZV010000001.1"/>
</dbReference>
<sequence>MVKENLYTTDIEAMKKYNDIRKKFYNNDFPAATGYRFKDYIDPTQNWRSNWLSIFRNRKTVENHLYLLQNEAFYTHIILVSYISILQTSSASFLSQVTFL</sequence>
<dbReference type="Proteomes" id="UP001070176">
    <property type="component" value="Unassembled WGS sequence"/>
</dbReference>